<feature type="compositionally biased region" description="Gly residues" evidence="4">
    <location>
        <begin position="89"/>
        <end position="101"/>
    </location>
</feature>
<evidence type="ECO:0000256" key="2">
    <source>
        <dbReference type="ARBA" id="ARBA00024893"/>
    </source>
</evidence>
<evidence type="ECO:0000256" key="4">
    <source>
        <dbReference type="SAM" id="MobiDB-lite"/>
    </source>
</evidence>
<dbReference type="AlphaFoldDB" id="A0A7C8PR17"/>
<dbReference type="PROSITE" id="PS50302">
    <property type="entry name" value="PUM"/>
    <property type="match status" value="1"/>
</dbReference>
<dbReference type="SUPFAM" id="SSF48371">
    <property type="entry name" value="ARM repeat"/>
    <property type="match status" value="1"/>
</dbReference>
<evidence type="ECO:0000256" key="1">
    <source>
        <dbReference type="ARBA" id="ARBA00022737"/>
    </source>
</evidence>
<evidence type="ECO:0000313" key="5">
    <source>
        <dbReference type="EMBL" id="KAF3077857.1"/>
    </source>
</evidence>
<feature type="region of interest" description="Disordered" evidence="4">
    <location>
        <begin position="78"/>
        <end position="110"/>
    </location>
</feature>
<sequence length="110" mass="11934">MHLLDSGNKLVLLTGISLVASDQYGNYLIQLILGTAPMHQREFVAGHIRKHMVSLRGSKFGSRVGMLCINNNFANFSSQPSPNPNRSGAGHGGHMHSGGGGHRSHWKGYR</sequence>
<evidence type="ECO:0000256" key="3">
    <source>
        <dbReference type="PROSITE-ProRule" id="PRU00317"/>
    </source>
</evidence>
<evidence type="ECO:0000313" key="7">
    <source>
        <dbReference type="Proteomes" id="UP000297595"/>
    </source>
</evidence>
<proteinExistence type="predicted"/>
<dbReference type="GO" id="GO:0003723">
    <property type="term" value="F:RNA binding"/>
    <property type="evidence" value="ECO:0007669"/>
    <property type="project" value="InterPro"/>
</dbReference>
<keyword evidence="1" id="KW-0677">Repeat</keyword>
<dbReference type="Proteomes" id="UP000297595">
    <property type="component" value="Unassembled WGS sequence"/>
</dbReference>
<dbReference type="Gene3D" id="1.25.10.10">
    <property type="entry name" value="Leucine-rich Repeat Variant"/>
    <property type="match status" value="1"/>
</dbReference>
<organism evidence="5 8">
    <name type="scientific">Orbilia oligospora</name>
    <name type="common">Nematode-trapping fungus</name>
    <name type="synonym">Arthrobotrys oligospora</name>
    <dbReference type="NCBI Taxonomy" id="2813651"/>
    <lineage>
        <taxon>Eukaryota</taxon>
        <taxon>Fungi</taxon>
        <taxon>Dikarya</taxon>
        <taxon>Ascomycota</taxon>
        <taxon>Pezizomycotina</taxon>
        <taxon>Orbiliomycetes</taxon>
        <taxon>Orbiliales</taxon>
        <taxon>Orbiliaceae</taxon>
        <taxon>Orbilia</taxon>
    </lineage>
</organism>
<protein>
    <recommendedName>
        <fullName evidence="9">PUM-HD domain-containing protein</fullName>
    </recommendedName>
</protein>
<dbReference type="InterPro" id="IPR011989">
    <property type="entry name" value="ARM-like"/>
</dbReference>
<name>A0A7C8PR17_ORBOL</name>
<evidence type="ECO:0000313" key="8">
    <source>
        <dbReference type="Proteomes" id="UP000475325"/>
    </source>
</evidence>
<evidence type="ECO:0008006" key="9">
    <source>
        <dbReference type="Google" id="ProtNLM"/>
    </source>
</evidence>
<dbReference type="OrthoDB" id="668540at2759"/>
<gene>
    <name evidence="6" type="ORF">EYR41_003265</name>
    <name evidence="5" type="ORF">TWF102_004491</name>
</gene>
<dbReference type="EMBL" id="WIQW01000206">
    <property type="protein sequence ID" value="KAF3077857.1"/>
    <property type="molecule type" value="Genomic_DNA"/>
</dbReference>
<accession>A0A7C8PR17</accession>
<dbReference type="InterPro" id="IPR001313">
    <property type="entry name" value="Pumilio_RNA-bd_rpt"/>
</dbReference>
<evidence type="ECO:0000313" key="6">
    <source>
        <dbReference type="EMBL" id="TGJ71291.1"/>
    </source>
</evidence>
<comment type="function">
    <text evidence="2">RNA-binding nucleolar protein required for pre-rRNA processing. Involved in production of 18S rRNA and assembly of small ribosomal subunit.</text>
</comment>
<feature type="repeat" description="Pumilio" evidence="3">
    <location>
        <begin position="9"/>
        <end position="46"/>
    </location>
</feature>
<dbReference type="InterPro" id="IPR016024">
    <property type="entry name" value="ARM-type_fold"/>
</dbReference>
<dbReference type="Proteomes" id="UP000475325">
    <property type="component" value="Unassembled WGS sequence"/>
</dbReference>
<comment type="caution">
    <text evidence="5">The sequence shown here is derived from an EMBL/GenBank/DDBJ whole genome shotgun (WGS) entry which is preliminary data.</text>
</comment>
<dbReference type="EMBL" id="SOZJ01000002">
    <property type="protein sequence ID" value="TGJ71291.1"/>
    <property type="molecule type" value="Genomic_DNA"/>
</dbReference>
<reference evidence="5 8" key="2">
    <citation type="submission" date="2019-06" db="EMBL/GenBank/DDBJ databases">
        <authorList>
            <person name="Palmer J.M."/>
        </authorList>
    </citation>
    <scope>NUCLEOTIDE SEQUENCE [LARGE SCALE GENOMIC DNA]</scope>
    <source>
        <strain evidence="5 8">TWF102</strain>
    </source>
</reference>
<reference evidence="6 7" key="1">
    <citation type="submission" date="2019-03" db="EMBL/GenBank/DDBJ databases">
        <title>Nematode-trapping fungi genome.</title>
        <authorList>
            <person name="Vidal-Diez De Ulzurrun G."/>
        </authorList>
    </citation>
    <scope>NUCLEOTIDE SEQUENCE [LARGE SCALE GENOMIC DNA]</scope>
    <source>
        <strain evidence="6 7">TWF154</strain>
    </source>
</reference>